<dbReference type="InterPro" id="IPR019474">
    <property type="entry name" value="Ub_conjug_fac_E4_core"/>
</dbReference>
<evidence type="ECO:0000313" key="16">
    <source>
        <dbReference type="Proteomes" id="UP000243686"/>
    </source>
</evidence>
<evidence type="ECO:0000256" key="6">
    <source>
        <dbReference type="ARBA" id="ARBA00022490"/>
    </source>
</evidence>
<evidence type="ECO:0000256" key="9">
    <source>
        <dbReference type="ARBA" id="ARBA00022990"/>
    </source>
</evidence>
<dbReference type="PROSITE" id="PS51698">
    <property type="entry name" value="U_BOX"/>
    <property type="match status" value="1"/>
</dbReference>
<evidence type="ECO:0000256" key="11">
    <source>
        <dbReference type="ARBA" id="ARBA00040077"/>
    </source>
</evidence>
<keyword evidence="7" id="KW-0808">Transferase</keyword>
<dbReference type="SUPFAM" id="SSF57850">
    <property type="entry name" value="RING/U-box"/>
    <property type="match status" value="1"/>
</dbReference>
<evidence type="ECO:0000313" key="15">
    <source>
        <dbReference type="EMBL" id="OON15391.1"/>
    </source>
</evidence>
<dbReference type="InterPro" id="IPR013083">
    <property type="entry name" value="Znf_RING/FYVE/PHD"/>
</dbReference>
<evidence type="ECO:0000256" key="12">
    <source>
        <dbReference type="SAM" id="Coils"/>
    </source>
</evidence>
<dbReference type="InterPro" id="IPR003613">
    <property type="entry name" value="Ubox_domain"/>
</dbReference>
<accession>A0A1S8WLZ8</accession>
<feature type="domain" description="U-box" evidence="14">
    <location>
        <begin position="1074"/>
        <end position="1148"/>
    </location>
</feature>
<keyword evidence="12" id="KW-0175">Coiled coil</keyword>
<evidence type="ECO:0000256" key="7">
    <source>
        <dbReference type="ARBA" id="ARBA00022679"/>
    </source>
</evidence>
<dbReference type="Pfam" id="PF04564">
    <property type="entry name" value="U-box"/>
    <property type="match status" value="1"/>
</dbReference>
<dbReference type="PANTHER" id="PTHR13931">
    <property type="entry name" value="UBIQUITINATION FACTOR E4"/>
    <property type="match status" value="1"/>
</dbReference>
<evidence type="ECO:0000256" key="10">
    <source>
        <dbReference type="ARBA" id="ARBA00037624"/>
    </source>
</evidence>
<comment type="similarity">
    <text evidence="4">Belongs to the ubiquitin conjugation factor E4 family.</text>
</comment>
<evidence type="ECO:0000259" key="14">
    <source>
        <dbReference type="PROSITE" id="PS51698"/>
    </source>
</evidence>
<dbReference type="GO" id="GO:0005737">
    <property type="term" value="C:cytoplasm"/>
    <property type="evidence" value="ECO:0007669"/>
    <property type="project" value="UniProtKB-SubCell"/>
</dbReference>
<feature type="compositionally biased region" description="Polar residues" evidence="13">
    <location>
        <begin position="800"/>
        <end position="813"/>
    </location>
</feature>
<evidence type="ECO:0000256" key="1">
    <source>
        <dbReference type="ARBA" id="ARBA00000900"/>
    </source>
</evidence>
<evidence type="ECO:0000256" key="8">
    <source>
        <dbReference type="ARBA" id="ARBA00022786"/>
    </source>
</evidence>
<comment type="function">
    <text evidence="10">Ubiquitin-protein ligase that probably functions as an E3 ligase in conjunction with specific E1 and E2 ligases. May also function as an E4 ligase mediating the assembly of polyubiquitin chains on substrates ubiquitinated by another E3 ubiquitin ligase. Mediates 'Lys-48'-linked polyubiquitination of substrates.</text>
</comment>
<dbReference type="GO" id="GO:0000209">
    <property type="term" value="P:protein polyubiquitination"/>
    <property type="evidence" value="ECO:0007669"/>
    <property type="project" value="TreeGrafter"/>
</dbReference>
<dbReference type="PANTHER" id="PTHR13931:SF16">
    <property type="entry name" value="UBIQUITIN CONJUGATION FACTOR E4 A"/>
    <property type="match status" value="1"/>
</dbReference>
<feature type="region of interest" description="Disordered" evidence="13">
    <location>
        <begin position="790"/>
        <end position="813"/>
    </location>
</feature>
<dbReference type="Pfam" id="PF10408">
    <property type="entry name" value="Ufd2P_core"/>
    <property type="match status" value="2"/>
</dbReference>
<evidence type="ECO:0000256" key="2">
    <source>
        <dbReference type="ARBA" id="ARBA00004496"/>
    </source>
</evidence>
<dbReference type="GO" id="GO:0000151">
    <property type="term" value="C:ubiquitin ligase complex"/>
    <property type="evidence" value="ECO:0007669"/>
    <property type="project" value="InterPro"/>
</dbReference>
<proteinExistence type="inferred from homology"/>
<dbReference type="Proteomes" id="UP000243686">
    <property type="component" value="Unassembled WGS sequence"/>
</dbReference>
<evidence type="ECO:0000256" key="3">
    <source>
        <dbReference type="ARBA" id="ARBA00004906"/>
    </source>
</evidence>
<dbReference type="GO" id="GO:0036503">
    <property type="term" value="P:ERAD pathway"/>
    <property type="evidence" value="ECO:0007669"/>
    <property type="project" value="InterPro"/>
</dbReference>
<dbReference type="EC" id="2.3.2.27" evidence="5"/>
<evidence type="ECO:0000256" key="13">
    <source>
        <dbReference type="SAM" id="MobiDB-lite"/>
    </source>
</evidence>
<dbReference type="Gene3D" id="3.30.40.10">
    <property type="entry name" value="Zinc/RING finger domain, C3HC4 (zinc finger)"/>
    <property type="match status" value="1"/>
</dbReference>
<dbReference type="InterPro" id="IPR045132">
    <property type="entry name" value="UBE4"/>
</dbReference>
<reference evidence="15 16" key="1">
    <citation type="submission" date="2015-03" db="EMBL/GenBank/DDBJ databases">
        <title>Draft genome of the nematode, Opisthorchis viverrini.</title>
        <authorList>
            <person name="Mitreva M."/>
        </authorList>
    </citation>
    <scope>NUCLEOTIDE SEQUENCE [LARGE SCALE GENOMIC DNA]</scope>
    <source>
        <strain evidence="15">Khon Kaen</strain>
    </source>
</reference>
<protein>
    <recommendedName>
        <fullName evidence="11">Ubiquitin conjugation factor E4 A</fullName>
        <ecNumber evidence="5">2.3.2.27</ecNumber>
    </recommendedName>
</protein>
<comment type="pathway">
    <text evidence="3">Protein modification; protein ubiquitination.</text>
</comment>
<comment type="catalytic activity">
    <reaction evidence="1">
        <text>S-ubiquitinyl-[E2 ubiquitin-conjugating enzyme]-L-cysteine + [acceptor protein]-L-lysine = [E2 ubiquitin-conjugating enzyme]-L-cysteine + N(6)-ubiquitinyl-[acceptor protein]-L-lysine.</text>
        <dbReference type="EC" id="2.3.2.27"/>
    </reaction>
</comment>
<sequence>MEINNNPFAELLGNNECATKQLYESDGCLVAVTKTLESILLISYDKSTHIFSLIKLLDLSFGSDGRPGCLLYLQPPLKDQLFLSTDALDQVIFDRAQKVEIDEGDLLAVTTPRGSDAADALQTGPVSYLISCFLRAQTTKRQTDYISVVEYCEQALVRQLLLFLMIDSELESTQNCDDLYKSLYDAASGGDPDLTLSAERLFMATLSQFEQDVLQDVNPNSECPASKLKPLKPLVTRLLDGLRAIKPNMPSSTPFGALMFARNKLNPDERLLFCTQRKPFMLLSIWFSRFAATAQLLLEHSFPPNHNDRQTLGFEFECGILGRLFVASHLRTPQSPQMALLAHRTQQTPVGEFFTDEVPLKPVVEADQRNIWQLTKELDDDLHNLTLSLLRVGKQRPFIRRLFFRWIGWCLNANKARGQLAHTTGLMSESDTQGLASDGFLNNLTAVIVRLTGPLIHPTPSNDTTLGKIWPKYASDPGSADSIIPGLCEETRLTGAMPRTCTAAGQDVQESTDYPLLTELFFLAHASIRVGWTPLIAKHFETARQLHQLESQWEAHQSTSLGAGSDPRGQFLRQLIRERTSRYLEQSTSLSCVARLRDQLAFAVATSQFLVMLAHSSFGGSQTAHTNESQHGQLSDLPEFLMDNVVELVGYLRRAKDDFIECAEVADIPLEPLLELSILFMRHTSALANPHLRARLAEVLESLIPQRDDEAWNNQQAAGSGALGLSQFSFLRRQQLMVPTSTGTQQPGAFSQVVAALLTAFVSIELSPGTDVVGSAGTAADVLIRSASQDSAGSSADGTTEGSSHQEQSADTQAATVGFEEKFHYRRPMYACLRFWHGNPFFDTQFTRLETEALHHIEDATPPLFLQFLSLLVNDAIFLLDEAISLLAQLKRKEQEREAAGGRLATEEEEALFMHTGRLARHHIMLGLDTIAALRRVLSVCKRLITHPILVDRVACMLNYFLVRLVSPKQRDLTVRDKSAYGFRPDLLVIEICQIYCTLALDAPSDATSCHAESFRRAVVSDERSFTPDLLDQASNVLTRVASSPELVEKFNQAVTLIKRENVEKLEDDLDIDDAPDDYIDPIMGHIMEDPVKLPTSGHVVDRKTIYRHLLNDSTDPFNRQPLSMSQVVPQEDLKAAIRAWVAEKPSPVIQSDGALASDLHGRVNAKQSVLVCRLRAGHRTHPKKIQTCFLPTRDN</sequence>
<evidence type="ECO:0000256" key="4">
    <source>
        <dbReference type="ARBA" id="ARBA00007434"/>
    </source>
</evidence>
<keyword evidence="6" id="KW-0963">Cytoplasm</keyword>
<gene>
    <name evidence="15" type="ORF">X801_08809</name>
</gene>
<keyword evidence="8" id="KW-0833">Ubl conjugation pathway</keyword>
<keyword evidence="16" id="KW-1185">Reference proteome</keyword>
<comment type="subcellular location">
    <subcellularLocation>
        <location evidence="2">Cytoplasm</location>
    </subcellularLocation>
</comment>
<dbReference type="SMART" id="SM00504">
    <property type="entry name" value="Ubox"/>
    <property type="match status" value="1"/>
</dbReference>
<dbReference type="FunFam" id="3.30.40.10:FF:000055">
    <property type="entry name" value="Ubiquitin conjugation factor e4 a"/>
    <property type="match status" value="1"/>
</dbReference>
<organism evidence="15 16">
    <name type="scientific">Opisthorchis viverrini</name>
    <name type="common">Southeast Asian liver fluke</name>
    <dbReference type="NCBI Taxonomy" id="6198"/>
    <lineage>
        <taxon>Eukaryota</taxon>
        <taxon>Metazoa</taxon>
        <taxon>Spiralia</taxon>
        <taxon>Lophotrochozoa</taxon>
        <taxon>Platyhelminthes</taxon>
        <taxon>Trematoda</taxon>
        <taxon>Digenea</taxon>
        <taxon>Opisthorchiida</taxon>
        <taxon>Opisthorchiata</taxon>
        <taxon>Opisthorchiidae</taxon>
        <taxon>Opisthorchis</taxon>
    </lineage>
</organism>
<name>A0A1S8WLZ8_OPIVI</name>
<dbReference type="GO" id="GO:0006511">
    <property type="term" value="P:ubiquitin-dependent protein catabolic process"/>
    <property type="evidence" value="ECO:0007669"/>
    <property type="project" value="InterPro"/>
</dbReference>
<dbReference type="EMBL" id="KV905174">
    <property type="protein sequence ID" value="OON15391.1"/>
    <property type="molecule type" value="Genomic_DNA"/>
</dbReference>
<dbReference type="GO" id="GO:0005634">
    <property type="term" value="C:nucleus"/>
    <property type="evidence" value="ECO:0007669"/>
    <property type="project" value="TreeGrafter"/>
</dbReference>
<keyword evidence="9" id="KW-0007">Acetylation</keyword>
<dbReference type="UniPathway" id="UPA00143"/>
<dbReference type="AlphaFoldDB" id="A0A1S8WLZ8"/>
<evidence type="ECO:0000256" key="5">
    <source>
        <dbReference type="ARBA" id="ARBA00012483"/>
    </source>
</evidence>
<dbReference type="GO" id="GO:0034450">
    <property type="term" value="F:ubiquitin-ubiquitin ligase activity"/>
    <property type="evidence" value="ECO:0007669"/>
    <property type="project" value="InterPro"/>
</dbReference>
<feature type="coiled-coil region" evidence="12">
    <location>
        <begin position="880"/>
        <end position="910"/>
    </location>
</feature>